<dbReference type="AlphaFoldDB" id="A0A1Y5F6F4"/>
<gene>
    <name evidence="1" type="ORF">A9Q84_08455</name>
</gene>
<organism evidence="1 2">
    <name type="scientific">Halobacteriovorax marinus</name>
    <dbReference type="NCBI Taxonomy" id="97084"/>
    <lineage>
        <taxon>Bacteria</taxon>
        <taxon>Pseudomonadati</taxon>
        <taxon>Bdellovibrionota</taxon>
        <taxon>Bacteriovoracia</taxon>
        <taxon>Bacteriovoracales</taxon>
        <taxon>Halobacteriovoraceae</taxon>
        <taxon>Halobacteriovorax</taxon>
    </lineage>
</organism>
<protein>
    <submittedName>
        <fullName evidence="1">Uncharacterized protein</fullName>
    </submittedName>
</protein>
<sequence>MSKLFWKIEKNLDITSKVKNYSNCSKRLGYYDLVYVEVDNQGSPLINSDGRSFSAFTKEELVIRTGKAFELEDIISSDYGITNKKVNLKAYMVGDLTSSLCHSKEIRFIKINPILFKSEDSSTLLHEQIVVVPIKDSLTGKSILTSPEEGMALLAIKSEDEKRLGMEIVFYCLTNKNLPDTFEEREGILNEKINELSFYSSRVPIKKGSGSILCVILNLENSMEETAFIRNYRTLDNHSDIIFVTSELKIKTGDLHQINYDGNSIDTIFMPIIDWQRSKELCANSNLHL</sequence>
<dbReference type="EMBL" id="MAAO01000006">
    <property type="protein sequence ID" value="OUR96374.1"/>
    <property type="molecule type" value="Genomic_DNA"/>
</dbReference>
<proteinExistence type="predicted"/>
<evidence type="ECO:0000313" key="2">
    <source>
        <dbReference type="Proteomes" id="UP000196531"/>
    </source>
</evidence>
<evidence type="ECO:0000313" key="1">
    <source>
        <dbReference type="EMBL" id="OUR96374.1"/>
    </source>
</evidence>
<name>A0A1Y5F6F4_9BACT</name>
<reference evidence="2" key="1">
    <citation type="journal article" date="2017" name="Proc. Natl. Acad. Sci. U.S.A.">
        <title>Simulation of Deepwater Horizon oil plume reveals substrate specialization within a complex community of hydrocarbon-degraders.</title>
        <authorList>
            <person name="Hu P."/>
            <person name="Dubinsky E.A."/>
            <person name="Probst A.J."/>
            <person name="Wang J."/>
            <person name="Sieber C.M.K."/>
            <person name="Tom L.M."/>
            <person name="Gardinali P."/>
            <person name="Banfield J.F."/>
            <person name="Atlas R.M."/>
            <person name="Andersen G.L."/>
        </authorList>
    </citation>
    <scope>NUCLEOTIDE SEQUENCE [LARGE SCALE GENOMIC DNA]</scope>
</reference>
<accession>A0A1Y5F6F4</accession>
<comment type="caution">
    <text evidence="1">The sequence shown here is derived from an EMBL/GenBank/DDBJ whole genome shotgun (WGS) entry which is preliminary data.</text>
</comment>
<dbReference type="Proteomes" id="UP000196531">
    <property type="component" value="Unassembled WGS sequence"/>
</dbReference>